<comment type="caution">
    <text evidence="3">The sequence shown here is derived from an EMBL/GenBank/DDBJ whole genome shotgun (WGS) entry which is preliminary data.</text>
</comment>
<organism evidence="3 4">
    <name type="scientific">Operophtera brumata</name>
    <name type="common">Winter moth</name>
    <name type="synonym">Phalaena brumata</name>
    <dbReference type="NCBI Taxonomy" id="104452"/>
    <lineage>
        <taxon>Eukaryota</taxon>
        <taxon>Metazoa</taxon>
        <taxon>Ecdysozoa</taxon>
        <taxon>Arthropoda</taxon>
        <taxon>Hexapoda</taxon>
        <taxon>Insecta</taxon>
        <taxon>Pterygota</taxon>
        <taxon>Neoptera</taxon>
        <taxon>Endopterygota</taxon>
        <taxon>Lepidoptera</taxon>
        <taxon>Glossata</taxon>
        <taxon>Ditrysia</taxon>
        <taxon>Geometroidea</taxon>
        <taxon>Geometridae</taxon>
        <taxon>Larentiinae</taxon>
        <taxon>Operophtera</taxon>
    </lineage>
</organism>
<accession>A0A0L7K4C2</accession>
<feature type="non-terminal residue" evidence="3">
    <location>
        <position position="1"/>
    </location>
</feature>
<protein>
    <submittedName>
        <fullName evidence="3">Ribosomal protein L37</fullName>
    </submittedName>
</protein>
<gene>
    <name evidence="3" type="ORF">OBRU01_25556</name>
</gene>
<evidence type="ECO:0000313" key="4">
    <source>
        <dbReference type="Proteomes" id="UP000037510"/>
    </source>
</evidence>
<sequence>RRVRPALVSVGIRPTPYVEGVVDHRTISRNHSVLSVDTLQRSCVHHWSVKAKRRKTTGTGRMRHLKIVRRRFRNGFKEGLPTPKKAVASS</sequence>
<dbReference type="InterPro" id="IPR011331">
    <property type="entry name" value="Ribosomal_eL37/eL43"/>
</dbReference>
<dbReference type="GO" id="GO:0003735">
    <property type="term" value="F:structural constituent of ribosome"/>
    <property type="evidence" value="ECO:0007669"/>
    <property type="project" value="InterPro"/>
</dbReference>
<dbReference type="Gene3D" id="2.20.25.30">
    <property type="match status" value="1"/>
</dbReference>
<dbReference type="GO" id="GO:0022625">
    <property type="term" value="C:cytosolic large ribosomal subunit"/>
    <property type="evidence" value="ECO:0007669"/>
    <property type="project" value="TreeGrafter"/>
</dbReference>
<keyword evidence="1 3" id="KW-0689">Ribosomal protein</keyword>
<evidence type="ECO:0000256" key="2">
    <source>
        <dbReference type="ARBA" id="ARBA00023274"/>
    </source>
</evidence>
<dbReference type="STRING" id="104452.A0A0L7K4C2"/>
<evidence type="ECO:0000313" key="3">
    <source>
        <dbReference type="EMBL" id="KOB58052.1"/>
    </source>
</evidence>
<evidence type="ECO:0000256" key="1">
    <source>
        <dbReference type="ARBA" id="ARBA00022980"/>
    </source>
</evidence>
<dbReference type="PANTHER" id="PTHR10768:SF0">
    <property type="entry name" value="RIBOSOMAL PROTEIN L37"/>
    <property type="match status" value="1"/>
</dbReference>
<keyword evidence="4" id="KW-1185">Reference proteome</keyword>
<name>A0A0L7K4C2_OPEBR</name>
<feature type="non-terminal residue" evidence="3">
    <location>
        <position position="90"/>
    </location>
</feature>
<dbReference type="PANTHER" id="PTHR10768">
    <property type="entry name" value="60S RIBOSOMAL PROTEIN L37"/>
    <property type="match status" value="1"/>
</dbReference>
<dbReference type="GO" id="GO:0003723">
    <property type="term" value="F:RNA binding"/>
    <property type="evidence" value="ECO:0007669"/>
    <property type="project" value="TreeGrafter"/>
</dbReference>
<reference evidence="3 4" key="1">
    <citation type="journal article" date="2015" name="Genome Biol. Evol.">
        <title>The genome of winter moth (Operophtera brumata) provides a genomic perspective on sexual dimorphism and phenology.</title>
        <authorList>
            <person name="Derks M.F."/>
            <person name="Smit S."/>
            <person name="Salis L."/>
            <person name="Schijlen E."/>
            <person name="Bossers A."/>
            <person name="Mateman C."/>
            <person name="Pijl A.S."/>
            <person name="de Ridder D."/>
            <person name="Groenen M.A."/>
            <person name="Visser M.E."/>
            <person name="Megens H.J."/>
        </authorList>
    </citation>
    <scope>NUCLEOTIDE SEQUENCE [LARGE SCALE GENOMIC DNA]</scope>
    <source>
        <strain evidence="3">WM2013NL</strain>
        <tissue evidence="3">Head and thorax</tissue>
    </source>
</reference>
<dbReference type="Proteomes" id="UP000037510">
    <property type="component" value="Unassembled WGS sequence"/>
</dbReference>
<dbReference type="GO" id="GO:0006412">
    <property type="term" value="P:translation"/>
    <property type="evidence" value="ECO:0007669"/>
    <property type="project" value="InterPro"/>
</dbReference>
<proteinExistence type="predicted"/>
<keyword evidence="2" id="KW-0687">Ribonucleoprotein</keyword>
<dbReference type="AlphaFoldDB" id="A0A0L7K4C2"/>
<dbReference type="EMBL" id="JTDY01010743">
    <property type="protein sequence ID" value="KOB58052.1"/>
    <property type="molecule type" value="Genomic_DNA"/>
</dbReference>